<evidence type="ECO:0000313" key="5">
    <source>
        <dbReference type="EMBL" id="KAG5651215.1"/>
    </source>
</evidence>
<organism evidence="5 6">
    <name type="scientific">Sphagnurus paluster</name>
    <dbReference type="NCBI Taxonomy" id="117069"/>
    <lineage>
        <taxon>Eukaryota</taxon>
        <taxon>Fungi</taxon>
        <taxon>Dikarya</taxon>
        <taxon>Basidiomycota</taxon>
        <taxon>Agaricomycotina</taxon>
        <taxon>Agaricomycetes</taxon>
        <taxon>Agaricomycetidae</taxon>
        <taxon>Agaricales</taxon>
        <taxon>Tricholomatineae</taxon>
        <taxon>Lyophyllaceae</taxon>
        <taxon>Sphagnurus</taxon>
    </lineage>
</organism>
<reference evidence="5" key="1">
    <citation type="submission" date="2021-02" db="EMBL/GenBank/DDBJ databases">
        <authorList>
            <person name="Nieuwenhuis M."/>
            <person name="Van De Peppel L.J.J."/>
        </authorList>
    </citation>
    <scope>NUCLEOTIDE SEQUENCE</scope>
    <source>
        <strain evidence="5">D49</strain>
    </source>
</reference>
<feature type="compositionally biased region" description="Basic and acidic residues" evidence="4">
    <location>
        <begin position="182"/>
        <end position="197"/>
    </location>
</feature>
<keyword evidence="2" id="KW-0597">Phosphoprotein</keyword>
<feature type="compositionally biased region" description="Basic and acidic residues" evidence="4">
    <location>
        <begin position="291"/>
        <end position="304"/>
    </location>
</feature>
<sequence>MARANRSSGRPSGKPKPSGSKANAAGYAKRHSKKAKTLGSVSDVYEYAPEATRRSKVRLELDREEAAEYGVGMDGYNESREEMRARLIGENGDEEIDSGDDEEIESDDAFEESDEERFAGFFSAKGNKNAVKKSKRPAVRFADVDLNEDEDEDMEEPAGKSDDSEAEEEGEDDEFIDVLDVLDGRGEVDNGSDRGDQLNKPAKGAMLEARHDNTLEDDSDMEDEEDEKEDASDDENSSMAASDEEAIPEALDGLQNFISTLDPTPKKRKASETENDGPRAADRLRKQRRLTLKEHTEAGAENEFRAQASTSSKLNLDDLLAPLASQSSTLQSLKQSTKVLGSSSSKVKTLSAPLPMRAQERLDREAAYEQTKGEVDKWSSTMKRIREAEHLSFPLQAPTAGRVSNLELAAKFKPTTALENSVDALLKSAKLREEDIQHTEETMLKMNQLSVEEVAARRSELRKMRELMFRAEIKARRIGKIKSKTYRKIKRKERERLREKLEDREESDSEESRLKREVERAKERATLRHKHTGKWAKQMRGREGTEGRQEIEEMLARGEKLRRKISGVGSDEESGEDDEDSVDGDAEGGVERIKRDAFEELKKLEEGNADVEVESGAKKSKSIFEMKFMKDAMARQQQTADKMADDFLNEMGGRSDVDDSDMDEDNQNVNPSSGVVAQRTGGRISLHPGAMASKRTTRPIGSLASDTSSVTLRSTDLISPPESPLDFQRPNVPLPSIDEANPWLVPHESESTSIKAPKKSNEIVVGKDSTAMTKSKNKLKKIARKRGDEKAKTIDDAVVEISADKVLTLPSPKTSPVTSTNKPAAPVKKASRPPSTSVDHPGGGDDDDDDVHSEVEEQEKALSNKGKAVRHAFEQRDLVALAFAGDNVVHEFEEAKKREIAADAPREVDTTIPGWGSWGGAGTRAAPPKPNRIKKIAGIDPTTRADYGKGHVIISEKRDKKAAKYLVKDLPFPYTSKAQFDKSMERPLGTEWNTRVAFQRGTLPRVVKKPGMIINPLEKLNP</sequence>
<feature type="compositionally biased region" description="Polar residues" evidence="4">
    <location>
        <begin position="704"/>
        <end position="717"/>
    </location>
</feature>
<feature type="region of interest" description="Disordered" evidence="4">
    <location>
        <begin position="495"/>
        <end position="593"/>
    </location>
</feature>
<feature type="compositionally biased region" description="Basic residues" evidence="4">
    <location>
        <begin position="527"/>
        <end position="539"/>
    </location>
</feature>
<dbReference type="AlphaFoldDB" id="A0A9P7GKZ8"/>
<feature type="compositionally biased region" description="Acidic residues" evidence="4">
    <location>
        <begin position="215"/>
        <end position="247"/>
    </location>
</feature>
<feature type="compositionally biased region" description="Acidic residues" evidence="4">
    <location>
        <begin position="145"/>
        <end position="156"/>
    </location>
</feature>
<dbReference type="InterPro" id="IPR006709">
    <property type="entry name" value="SSU_processome_Utp14"/>
</dbReference>
<feature type="compositionally biased region" description="Basic and acidic residues" evidence="4">
    <location>
        <begin position="785"/>
        <end position="795"/>
    </location>
</feature>
<gene>
    <name evidence="5" type="ORF">H0H81_009463</name>
</gene>
<feature type="region of interest" description="Disordered" evidence="4">
    <location>
        <begin position="911"/>
        <end position="931"/>
    </location>
</feature>
<evidence type="ECO:0008006" key="7">
    <source>
        <dbReference type="Google" id="ProtNLM"/>
    </source>
</evidence>
<feature type="compositionally biased region" description="Basic and acidic residues" evidence="4">
    <location>
        <begin position="852"/>
        <end position="862"/>
    </location>
</feature>
<dbReference type="GO" id="GO:0032040">
    <property type="term" value="C:small-subunit processome"/>
    <property type="evidence" value="ECO:0007669"/>
    <property type="project" value="InterPro"/>
</dbReference>
<feature type="region of interest" description="Disordered" evidence="4">
    <location>
        <begin position="648"/>
        <end position="869"/>
    </location>
</feature>
<dbReference type="EMBL" id="JABCKI010000278">
    <property type="protein sequence ID" value="KAG5651215.1"/>
    <property type="molecule type" value="Genomic_DNA"/>
</dbReference>
<evidence type="ECO:0000256" key="3">
    <source>
        <dbReference type="ARBA" id="ARBA00023242"/>
    </source>
</evidence>
<evidence type="ECO:0000313" key="6">
    <source>
        <dbReference type="Proteomes" id="UP000717328"/>
    </source>
</evidence>
<feature type="compositionally biased region" description="Basic residues" evidence="4">
    <location>
        <begin position="775"/>
        <end position="784"/>
    </location>
</feature>
<dbReference type="GO" id="GO:0006364">
    <property type="term" value="P:rRNA processing"/>
    <property type="evidence" value="ECO:0007669"/>
    <property type="project" value="InterPro"/>
</dbReference>
<accession>A0A9P7GKZ8</accession>
<reference evidence="5" key="2">
    <citation type="submission" date="2021-10" db="EMBL/GenBank/DDBJ databases">
        <title>Phylogenomics reveals ancestral predisposition of the termite-cultivated fungus Termitomyces towards a domesticated lifestyle.</title>
        <authorList>
            <person name="Auxier B."/>
            <person name="Grum-Grzhimaylo A."/>
            <person name="Cardenas M.E."/>
            <person name="Lodge J.D."/>
            <person name="Laessoe T."/>
            <person name="Pedersen O."/>
            <person name="Smith M.E."/>
            <person name="Kuyper T.W."/>
            <person name="Franco-Molano E.A."/>
            <person name="Baroni T.J."/>
            <person name="Aanen D.K."/>
        </authorList>
    </citation>
    <scope>NUCLEOTIDE SEQUENCE</scope>
    <source>
        <strain evidence="5">D49</strain>
    </source>
</reference>
<dbReference type="PANTHER" id="PTHR14150">
    <property type="entry name" value="U3 SMALL NUCLEOLAR RNA-ASSOCIATED PROTEIN 14"/>
    <property type="match status" value="1"/>
</dbReference>
<protein>
    <recommendedName>
        <fullName evidence="7">Utp14-domain-containing protein</fullName>
    </recommendedName>
</protein>
<dbReference type="Pfam" id="PF04615">
    <property type="entry name" value="Utp14"/>
    <property type="match status" value="1"/>
</dbReference>
<proteinExistence type="predicted"/>
<feature type="compositionally biased region" description="Acidic residues" evidence="4">
    <location>
        <begin position="570"/>
        <end position="588"/>
    </location>
</feature>
<feature type="region of interest" description="Disordered" evidence="4">
    <location>
        <begin position="89"/>
        <end position="115"/>
    </location>
</feature>
<dbReference type="PANTHER" id="PTHR14150:SF12">
    <property type="entry name" value="U3 SMALL NUCLEOLAR RNA-ASSOCIATED PROTEIN 14 HOMOLOG A"/>
    <property type="match status" value="1"/>
</dbReference>
<evidence type="ECO:0000256" key="1">
    <source>
        <dbReference type="ARBA" id="ARBA00004604"/>
    </source>
</evidence>
<keyword evidence="3" id="KW-0539">Nucleus</keyword>
<dbReference type="Proteomes" id="UP000717328">
    <property type="component" value="Unassembled WGS sequence"/>
</dbReference>
<feature type="region of interest" description="Disordered" evidence="4">
    <location>
        <begin position="128"/>
        <end position="311"/>
    </location>
</feature>
<comment type="subcellular location">
    <subcellularLocation>
        <location evidence="1">Nucleus</location>
        <location evidence="1">Nucleolus</location>
    </subcellularLocation>
</comment>
<name>A0A9P7GKZ8_9AGAR</name>
<feature type="compositionally biased region" description="Basic and acidic residues" evidence="4">
    <location>
        <begin position="540"/>
        <end position="559"/>
    </location>
</feature>
<feature type="compositionally biased region" description="Basic and acidic residues" evidence="4">
    <location>
        <begin position="270"/>
        <end position="284"/>
    </location>
</feature>
<dbReference type="OrthoDB" id="277439at2759"/>
<evidence type="ECO:0000256" key="4">
    <source>
        <dbReference type="SAM" id="MobiDB-lite"/>
    </source>
</evidence>
<feature type="compositionally biased region" description="Low complexity" evidence="4">
    <location>
        <begin position="1"/>
        <end position="21"/>
    </location>
</feature>
<keyword evidence="6" id="KW-1185">Reference proteome</keyword>
<feature type="compositionally biased region" description="Basic and acidic residues" evidence="4">
    <location>
        <begin position="510"/>
        <end position="526"/>
    </location>
</feature>
<feature type="compositionally biased region" description="Acidic residues" evidence="4">
    <location>
        <begin position="91"/>
        <end position="115"/>
    </location>
</feature>
<evidence type="ECO:0000256" key="2">
    <source>
        <dbReference type="ARBA" id="ARBA00022553"/>
    </source>
</evidence>
<feature type="region of interest" description="Disordered" evidence="4">
    <location>
        <begin position="1"/>
        <end position="54"/>
    </location>
</feature>
<feature type="compositionally biased region" description="Polar residues" evidence="4">
    <location>
        <begin position="811"/>
        <end position="822"/>
    </location>
</feature>
<comment type="caution">
    <text evidence="5">The sequence shown here is derived from an EMBL/GenBank/DDBJ whole genome shotgun (WGS) entry which is preliminary data.</text>
</comment>
<feature type="compositionally biased region" description="Acidic residues" evidence="4">
    <location>
        <begin position="164"/>
        <end position="177"/>
    </location>
</feature>